<keyword evidence="2" id="KW-1185">Reference proteome</keyword>
<dbReference type="eggNOG" id="ENOG5033X1P">
    <property type="taxonomic scope" value="Bacteria"/>
</dbReference>
<evidence type="ECO:0000313" key="1">
    <source>
        <dbReference type="EMBL" id="GAB97909.1"/>
    </source>
</evidence>
<name>K6XGG0_9MICO</name>
<protein>
    <recommendedName>
        <fullName evidence="3">HEAT repeat-containing protein</fullName>
    </recommendedName>
</protein>
<dbReference type="STRING" id="1184609.KILIM_087_00140"/>
<gene>
    <name evidence="1" type="ORF">KILIM_087_00140</name>
</gene>
<dbReference type="Proteomes" id="UP000008366">
    <property type="component" value="Unassembled WGS sequence"/>
</dbReference>
<dbReference type="AlphaFoldDB" id="K6XGG0"/>
<proteinExistence type="predicted"/>
<dbReference type="EMBL" id="BAHD01000087">
    <property type="protein sequence ID" value="GAB97909.1"/>
    <property type="molecule type" value="Genomic_DNA"/>
</dbReference>
<evidence type="ECO:0008006" key="3">
    <source>
        <dbReference type="Google" id="ProtNLM"/>
    </source>
</evidence>
<organism evidence="1 2">
    <name type="scientific">Kineosphaera limosa NBRC 100340</name>
    <dbReference type="NCBI Taxonomy" id="1184609"/>
    <lineage>
        <taxon>Bacteria</taxon>
        <taxon>Bacillati</taxon>
        <taxon>Actinomycetota</taxon>
        <taxon>Actinomycetes</taxon>
        <taxon>Micrococcales</taxon>
        <taxon>Dermatophilaceae</taxon>
        <taxon>Kineosphaera</taxon>
    </lineage>
</organism>
<sequence>MGNDAYLVFPGDTDSQGAVARVHAAVRSLWPHAGARVQPDHALLTPSTEVYTWPERATGSGRISLTLNHAIPAVFVSVESSGRMSTLTAEFRRLLALPSASDHTALAATCPDDPAALVRAALAAGTEDEPALRQLVEAALEKTNPTIRAGGIQAAALLGWSSLAAPLLLAAAVEEDEDLKRQIRIALRKCTSTT</sequence>
<accession>K6XGG0</accession>
<comment type="caution">
    <text evidence="1">The sequence shown here is derived from an EMBL/GenBank/DDBJ whole genome shotgun (WGS) entry which is preliminary data.</text>
</comment>
<evidence type="ECO:0000313" key="2">
    <source>
        <dbReference type="Proteomes" id="UP000008366"/>
    </source>
</evidence>
<reference evidence="1 2" key="1">
    <citation type="submission" date="2012-08" db="EMBL/GenBank/DDBJ databases">
        <title>Whole genome shotgun sequence of Kineosphaera limosa NBRC 100340.</title>
        <authorList>
            <person name="Yoshida I."/>
            <person name="Isaki S."/>
            <person name="Hosoyama A."/>
            <person name="Tsuchikane K."/>
            <person name="Katsumata H."/>
            <person name="Ando Y."/>
            <person name="Ohji S."/>
            <person name="Hamada M."/>
            <person name="Tamura T."/>
            <person name="Yamazoe A."/>
            <person name="Yamazaki S."/>
            <person name="Fujita N."/>
        </authorList>
    </citation>
    <scope>NUCLEOTIDE SEQUENCE [LARGE SCALE GENOMIC DNA]</scope>
    <source>
        <strain evidence="1 2">NBRC 100340</strain>
    </source>
</reference>